<dbReference type="OrthoDB" id="662434at2"/>
<keyword evidence="5" id="KW-1185">Reference proteome</keyword>
<dbReference type="EMBL" id="FPIZ01000004">
    <property type="protein sequence ID" value="SFW39902.1"/>
    <property type="molecule type" value="Genomic_DNA"/>
</dbReference>
<evidence type="ECO:0000256" key="1">
    <source>
        <dbReference type="SAM" id="SignalP"/>
    </source>
</evidence>
<protein>
    <recommendedName>
        <fullName evidence="6">Outer membrane protein beta-barrel domain-containing protein</fullName>
    </recommendedName>
</protein>
<keyword evidence="1" id="KW-0732">Signal</keyword>
<evidence type="ECO:0000313" key="4">
    <source>
        <dbReference type="Proteomes" id="UP000183788"/>
    </source>
</evidence>
<dbReference type="EMBL" id="CP140154">
    <property type="protein sequence ID" value="WQG87605.1"/>
    <property type="molecule type" value="Genomic_DNA"/>
</dbReference>
<proteinExistence type="predicted"/>
<evidence type="ECO:0000313" key="3">
    <source>
        <dbReference type="EMBL" id="WQG87605.1"/>
    </source>
</evidence>
<evidence type="ECO:0000313" key="5">
    <source>
        <dbReference type="Proteomes" id="UP001326715"/>
    </source>
</evidence>
<feature type="signal peptide" evidence="1">
    <location>
        <begin position="1"/>
        <end position="20"/>
    </location>
</feature>
<sequence>MKQPLLVTCLLLLSTAYTFAQDSKSPFKRSTYIKVNPTTLINELDISLEQELSEKMSLEVGVSGVYTDYPDYLLSKKIDIGQKKPDISTEQFVDGRGLGFRAGLRCYLFSSRDGLYRAMGTYFEPVLIYKKVFYPNEAINVNDNNYKRSATKDVYAFQILLGRQITKDKVVFDPFVGLGIRTKVYRYQNFSNNNGMTQSNDGRLVSVLPSIQLGIKIGLKL</sequence>
<feature type="chain" id="PRO_5013040842" description="Outer membrane protein beta-barrel domain-containing protein" evidence="1">
    <location>
        <begin position="21"/>
        <end position="221"/>
    </location>
</feature>
<name>A0A1K1NZR1_9BACT</name>
<evidence type="ECO:0008006" key="6">
    <source>
        <dbReference type="Google" id="ProtNLM"/>
    </source>
</evidence>
<accession>A0A1K1NZR1</accession>
<evidence type="ECO:0000313" key="2">
    <source>
        <dbReference type="EMBL" id="SFW39902.1"/>
    </source>
</evidence>
<reference evidence="2 4" key="1">
    <citation type="submission" date="2016-11" db="EMBL/GenBank/DDBJ databases">
        <authorList>
            <person name="Jaros S."/>
            <person name="Januszkiewicz K."/>
            <person name="Wedrychowicz H."/>
        </authorList>
    </citation>
    <scope>NUCLEOTIDE SEQUENCE [LARGE SCALE GENOMIC DNA]</scope>
    <source>
        <strain evidence="2 4">DSM 784</strain>
    </source>
</reference>
<dbReference type="Proteomes" id="UP000183788">
    <property type="component" value="Unassembled WGS sequence"/>
</dbReference>
<dbReference type="RefSeq" id="WP_072358617.1">
    <property type="nucleotide sequence ID" value="NZ_CBHWAX010000021.1"/>
</dbReference>
<reference evidence="3 5" key="2">
    <citation type="submission" date="2023-11" db="EMBL/GenBank/DDBJ databases">
        <title>MicrobeMod: A computational toolkit for identifying prokaryotic methylation and restriction-modification with nanopore sequencing.</title>
        <authorList>
            <person name="Crits-Christoph A."/>
            <person name="Kang S.C."/>
            <person name="Lee H."/>
            <person name="Ostrov N."/>
        </authorList>
    </citation>
    <scope>NUCLEOTIDE SEQUENCE [LARGE SCALE GENOMIC DNA]</scope>
    <source>
        <strain evidence="3 5">ATCC 23090</strain>
    </source>
</reference>
<dbReference type="AlphaFoldDB" id="A0A1K1NZR1"/>
<dbReference type="Proteomes" id="UP001326715">
    <property type="component" value="Chromosome"/>
</dbReference>
<organism evidence="2 4">
    <name type="scientific">Chitinophaga sancti</name>
    <dbReference type="NCBI Taxonomy" id="1004"/>
    <lineage>
        <taxon>Bacteria</taxon>
        <taxon>Pseudomonadati</taxon>
        <taxon>Bacteroidota</taxon>
        <taxon>Chitinophagia</taxon>
        <taxon>Chitinophagales</taxon>
        <taxon>Chitinophagaceae</taxon>
        <taxon>Chitinophaga</taxon>
    </lineage>
</organism>
<gene>
    <name evidence="2" type="ORF">SAMN05661012_01563</name>
    <name evidence="3" type="ORF">SR876_22015</name>
</gene>